<evidence type="ECO:0000256" key="1">
    <source>
        <dbReference type="PROSITE-ProRule" id="PRU00339"/>
    </source>
</evidence>
<dbReference type="InterPro" id="IPR019734">
    <property type="entry name" value="TPR_rpt"/>
</dbReference>
<dbReference type="EMBL" id="NEDP02003918">
    <property type="protein sequence ID" value="OWF47405.1"/>
    <property type="molecule type" value="Genomic_DNA"/>
</dbReference>
<keyword evidence="1" id="KW-0802">TPR repeat</keyword>
<dbReference type="Proteomes" id="UP000242188">
    <property type="component" value="Unassembled WGS sequence"/>
</dbReference>
<protein>
    <submittedName>
        <fullName evidence="3">General transcription factor 3C polypeptide 3</fullName>
    </submittedName>
</protein>
<dbReference type="GO" id="GO:0000127">
    <property type="term" value="C:transcription factor TFIIIC complex"/>
    <property type="evidence" value="ECO:0007669"/>
    <property type="project" value="TreeGrafter"/>
</dbReference>
<proteinExistence type="predicted"/>
<comment type="caution">
    <text evidence="3">The sequence shown here is derived from an EMBL/GenBank/DDBJ whole genome shotgun (WGS) entry which is preliminary data.</text>
</comment>
<dbReference type="Gene3D" id="1.25.40.10">
    <property type="entry name" value="Tetratricopeptide repeat domain"/>
    <property type="match status" value="2"/>
</dbReference>
<sequence>MAAEGNSEVQDSMFMDETSDNPFDNVGKDIAEENWTGGLVEVHYDDAENAADEVSTNLDLLASLSMSEEGIPGTSRMMQVSTESGSKTVELIIPPTTVLTEGQPSGARKLPSNDLVMLYLSGKINFLEFSEMINAAKEKDEDEIEKGDDDDDYDDDDEDEMEDNQQDDPDYKPSTSSLPLDRAREGGHTSDGSISPVKMKRKYVKRNPRSNIPKHLKGLMGEANLKFARGENEEAIQICMDIIKEAPKAVLPYQTLAVIYETTGNMQKALEFHTLAAYLSPKDCEQWGRLAEMFLDQNQISQAVIAYTQAIRNDPKNPQYIMERLKLYEELGETKKVMEGYRAVLNLIPPEEGDQYIELARNLAMQYFNLADKENAIKIMKGAFQAHPDKVTSEDVNLLLELLIAEKQFMECIKVLVKHCGVEFVFHNKAVWEKNRIDPIDPEGLANGQLTIEMCKIPELLPIDLGVKLSVCMIHQRQKAIVSPIISQLTSESIDDMGDLYLDVAEAMMESCYYKDAKSLLSKLIKSSRYSSAAAVWLKMAECLNNLGELEEAVKAYDNVVDLAPAHVGARMALSSLHQQLGKHDEALRALSQDDVGEALMSKQEQILLLQKCHLLHSQSRHDEFINACKKLLFHQFKDISKPSFLKVAFTYKTPKHKLEDVAKHLKDGTQVQAERNGIYRTDLPVDDLWDLFVKLCDLLMDLKNYTELMEVTAIAMSCPFFMADPRKLKQAEFMCLVSCIMTKNGLLAFTFVREMCQKEGDKHQVWNLLNQVLTLSTENKYNKFCLRYLLSHPDHTAICLLNGHNATLSGTYKYALGEYVSVLRTWPKEPLVSLCIGLTFIHLAAQKFSAKKHFLLTQGLVFLHNYAELRGDCQESNFNIGRALHQLGLT</sequence>
<feature type="region of interest" description="Disordered" evidence="2">
    <location>
        <begin position="138"/>
        <end position="196"/>
    </location>
</feature>
<evidence type="ECO:0000313" key="3">
    <source>
        <dbReference type="EMBL" id="OWF47405.1"/>
    </source>
</evidence>
<dbReference type="STRING" id="6573.A0A210QF91"/>
<dbReference type="OrthoDB" id="151490at2759"/>
<dbReference type="AlphaFoldDB" id="A0A210QF91"/>
<dbReference type="GO" id="GO:0006383">
    <property type="term" value="P:transcription by RNA polymerase III"/>
    <property type="evidence" value="ECO:0007669"/>
    <property type="project" value="InterPro"/>
</dbReference>
<dbReference type="PANTHER" id="PTHR23082:SF0">
    <property type="entry name" value="GENERAL TRANSCRIPTION FACTOR 3C POLYPEPTIDE 3"/>
    <property type="match status" value="1"/>
</dbReference>
<dbReference type="PANTHER" id="PTHR23082">
    <property type="entry name" value="TRANSCRIPTION INITIATION FACTOR IIIC TFIIIC , POLYPEPTIDE 3-RELATED"/>
    <property type="match status" value="1"/>
</dbReference>
<keyword evidence="4" id="KW-1185">Reference proteome</keyword>
<gene>
    <name evidence="3" type="ORF">KP79_PYT08187</name>
</gene>
<organism evidence="3 4">
    <name type="scientific">Mizuhopecten yessoensis</name>
    <name type="common">Japanese scallop</name>
    <name type="synonym">Patinopecten yessoensis</name>
    <dbReference type="NCBI Taxonomy" id="6573"/>
    <lineage>
        <taxon>Eukaryota</taxon>
        <taxon>Metazoa</taxon>
        <taxon>Spiralia</taxon>
        <taxon>Lophotrochozoa</taxon>
        <taxon>Mollusca</taxon>
        <taxon>Bivalvia</taxon>
        <taxon>Autobranchia</taxon>
        <taxon>Pteriomorphia</taxon>
        <taxon>Pectinida</taxon>
        <taxon>Pectinoidea</taxon>
        <taxon>Pectinidae</taxon>
        <taxon>Mizuhopecten</taxon>
    </lineage>
</organism>
<dbReference type="SUPFAM" id="SSF48452">
    <property type="entry name" value="TPR-like"/>
    <property type="match status" value="2"/>
</dbReference>
<dbReference type="InterPro" id="IPR011990">
    <property type="entry name" value="TPR-like_helical_dom_sf"/>
</dbReference>
<accession>A0A210QF91</accession>
<feature type="compositionally biased region" description="Acidic residues" evidence="2">
    <location>
        <begin position="140"/>
        <end position="168"/>
    </location>
</feature>
<reference evidence="3 4" key="1">
    <citation type="journal article" date="2017" name="Nat. Ecol. Evol.">
        <title>Scallop genome provides insights into evolution of bilaterian karyotype and development.</title>
        <authorList>
            <person name="Wang S."/>
            <person name="Zhang J."/>
            <person name="Jiao W."/>
            <person name="Li J."/>
            <person name="Xun X."/>
            <person name="Sun Y."/>
            <person name="Guo X."/>
            <person name="Huan P."/>
            <person name="Dong B."/>
            <person name="Zhang L."/>
            <person name="Hu X."/>
            <person name="Sun X."/>
            <person name="Wang J."/>
            <person name="Zhao C."/>
            <person name="Wang Y."/>
            <person name="Wang D."/>
            <person name="Huang X."/>
            <person name="Wang R."/>
            <person name="Lv J."/>
            <person name="Li Y."/>
            <person name="Zhang Z."/>
            <person name="Liu B."/>
            <person name="Lu W."/>
            <person name="Hui Y."/>
            <person name="Liang J."/>
            <person name="Zhou Z."/>
            <person name="Hou R."/>
            <person name="Li X."/>
            <person name="Liu Y."/>
            <person name="Li H."/>
            <person name="Ning X."/>
            <person name="Lin Y."/>
            <person name="Zhao L."/>
            <person name="Xing Q."/>
            <person name="Dou J."/>
            <person name="Li Y."/>
            <person name="Mao J."/>
            <person name="Guo H."/>
            <person name="Dou H."/>
            <person name="Li T."/>
            <person name="Mu C."/>
            <person name="Jiang W."/>
            <person name="Fu Q."/>
            <person name="Fu X."/>
            <person name="Miao Y."/>
            <person name="Liu J."/>
            <person name="Yu Q."/>
            <person name="Li R."/>
            <person name="Liao H."/>
            <person name="Li X."/>
            <person name="Kong Y."/>
            <person name="Jiang Z."/>
            <person name="Chourrout D."/>
            <person name="Li R."/>
            <person name="Bao Z."/>
        </authorList>
    </citation>
    <scope>NUCLEOTIDE SEQUENCE [LARGE SCALE GENOMIC DNA]</scope>
    <source>
        <strain evidence="3 4">PY_sf001</strain>
    </source>
</reference>
<dbReference type="SMART" id="SM00028">
    <property type="entry name" value="TPR"/>
    <property type="match status" value="5"/>
</dbReference>
<feature type="repeat" description="TPR" evidence="1">
    <location>
        <begin position="284"/>
        <end position="317"/>
    </location>
</feature>
<dbReference type="Pfam" id="PF12895">
    <property type="entry name" value="ANAPC3"/>
    <property type="match status" value="1"/>
</dbReference>
<feature type="repeat" description="TPR" evidence="1">
    <location>
        <begin position="534"/>
        <end position="567"/>
    </location>
</feature>
<evidence type="ECO:0000313" key="4">
    <source>
        <dbReference type="Proteomes" id="UP000242188"/>
    </source>
</evidence>
<dbReference type="InterPro" id="IPR039340">
    <property type="entry name" value="Tfc4/TFIIIC-102/Sfc4"/>
</dbReference>
<dbReference type="PROSITE" id="PS50005">
    <property type="entry name" value="TPR"/>
    <property type="match status" value="2"/>
</dbReference>
<name>A0A210QF91_MIZYE</name>
<evidence type="ECO:0000256" key="2">
    <source>
        <dbReference type="SAM" id="MobiDB-lite"/>
    </source>
</evidence>